<evidence type="ECO:0000256" key="1">
    <source>
        <dbReference type="SAM" id="MobiDB-lite"/>
    </source>
</evidence>
<feature type="compositionally biased region" description="Basic residues" evidence="1">
    <location>
        <begin position="61"/>
        <end position="73"/>
    </location>
</feature>
<dbReference type="InParanoid" id="B7GAL5"/>
<keyword evidence="3" id="KW-1185">Reference proteome</keyword>
<feature type="region of interest" description="Disordered" evidence="1">
    <location>
        <begin position="1"/>
        <end position="87"/>
    </location>
</feature>
<reference evidence="3" key="2">
    <citation type="submission" date="2008-08" db="EMBL/GenBank/DDBJ databases">
        <authorList>
            <consortium name="Diatom Consortium"/>
            <person name="Grigoriev I."/>
            <person name="Grimwood J."/>
            <person name="Kuo A."/>
            <person name="Otillar R.P."/>
            <person name="Salamov A."/>
            <person name="Detter J.C."/>
            <person name="Lindquist E."/>
            <person name="Shapiro H."/>
            <person name="Lucas S."/>
            <person name="Glavina del Rio T."/>
            <person name="Pitluck S."/>
            <person name="Rokhsar D."/>
            <person name="Bowler C."/>
        </authorList>
    </citation>
    <scope>GENOME REANNOTATION</scope>
    <source>
        <strain evidence="3">CCAP 1055/1</strain>
    </source>
</reference>
<organism evidence="2 3">
    <name type="scientific">Phaeodactylum tricornutum (strain CCAP 1055/1)</name>
    <dbReference type="NCBI Taxonomy" id="556484"/>
    <lineage>
        <taxon>Eukaryota</taxon>
        <taxon>Sar</taxon>
        <taxon>Stramenopiles</taxon>
        <taxon>Ochrophyta</taxon>
        <taxon>Bacillariophyta</taxon>
        <taxon>Bacillariophyceae</taxon>
        <taxon>Bacillariophycidae</taxon>
        <taxon>Naviculales</taxon>
        <taxon>Phaeodactylaceae</taxon>
        <taxon>Phaeodactylum</taxon>
    </lineage>
</organism>
<evidence type="ECO:0000313" key="2">
    <source>
        <dbReference type="EMBL" id="EEC44393.1"/>
    </source>
</evidence>
<dbReference type="RefSeq" id="XP_002184215.1">
    <property type="nucleotide sequence ID" value="XM_002184179.1"/>
</dbReference>
<gene>
    <name evidence="2" type="ORF">PHATRDRAFT_49443</name>
</gene>
<sequence>MLSWLTSRKLDDDASRSASMRRGSNTADGGSVTTTSSRSTGTERPSHVRRLATALTTPSRRAAKKSQRQRRRDQARVPGGDDGTGEMQAIFTQPHLNQQQQLHKLGDRTRVDETRSGIEILIGPKESALAVPDRSASPQAGPSCDDSARKAMGDTGVISLLAELTVKSRIHFAQLNVARWPVSSQLLEPEKPSVHEEDSSLPTTGEADWKLRRHRVPLFVKKSNSGTNTLSSNDVLFLLRAHAVVDEKTSVQEEYQRLSTEIGELEYDRAELEQNCTRLSPFENVDDNKIKKEADTPQEEWDLHRVLQNTPPSKVSVPSETARTSLVNPLTQGQREKVEEQRGLHWTIVLQSPAALEAMLVSLGSSVKKAKLANGVWTVSAPDPSQCLVPSIFPQNRGHGNASNASANISHISLWKAAHGEVSFFISRDCMPSTHEGPWPERLMRRITEGGVKFQGQQDIAYLTMGPRESYYVALRSGECWWGSLDPDLDAICTEWNVHRVAFGNSTGLVDAGGQVHLPNSWIVVDCDGRVAWKNISSRLHRILEERLADAAGVVEVSFGPGGAYFIRFLDQTYDYFLPAHIAQACQTLEQDGKDITNIVMHPELYQDFIIRSKHARAGSHR</sequence>
<dbReference type="Proteomes" id="UP000000759">
    <property type="component" value="Chromosome 22"/>
</dbReference>
<dbReference type="OrthoDB" id="47980at2759"/>
<dbReference type="AlphaFoldDB" id="B7GAL5"/>
<evidence type="ECO:0000313" key="3">
    <source>
        <dbReference type="Proteomes" id="UP000000759"/>
    </source>
</evidence>
<proteinExistence type="predicted"/>
<feature type="compositionally biased region" description="Polar residues" evidence="1">
    <location>
        <begin position="16"/>
        <end position="28"/>
    </location>
</feature>
<dbReference type="KEGG" id="pti:PHATRDRAFT_49443"/>
<dbReference type="GeneID" id="7195925"/>
<dbReference type="PaxDb" id="2850-Phatr49443"/>
<dbReference type="eggNOG" id="ENOG502RVS2">
    <property type="taxonomic scope" value="Eukaryota"/>
</dbReference>
<feature type="region of interest" description="Disordered" evidence="1">
    <location>
        <begin position="129"/>
        <end position="148"/>
    </location>
</feature>
<dbReference type="EMBL" id="CM000624">
    <property type="protein sequence ID" value="EEC44393.1"/>
    <property type="molecule type" value="Genomic_DNA"/>
</dbReference>
<feature type="compositionally biased region" description="Low complexity" evidence="1">
    <location>
        <begin position="29"/>
        <end position="42"/>
    </location>
</feature>
<dbReference type="HOGENOM" id="CLU_439738_0_0_1"/>
<protein>
    <submittedName>
        <fullName evidence="2">Uncharacterized protein</fullName>
    </submittedName>
</protein>
<name>B7GAL5_PHATC</name>
<reference evidence="2 3" key="1">
    <citation type="journal article" date="2008" name="Nature">
        <title>The Phaeodactylum genome reveals the evolutionary history of diatom genomes.</title>
        <authorList>
            <person name="Bowler C."/>
            <person name="Allen A.E."/>
            <person name="Badger J.H."/>
            <person name="Grimwood J."/>
            <person name="Jabbari K."/>
            <person name="Kuo A."/>
            <person name="Maheswari U."/>
            <person name="Martens C."/>
            <person name="Maumus F."/>
            <person name="Otillar R.P."/>
            <person name="Rayko E."/>
            <person name="Salamov A."/>
            <person name="Vandepoele K."/>
            <person name="Beszteri B."/>
            <person name="Gruber A."/>
            <person name="Heijde M."/>
            <person name="Katinka M."/>
            <person name="Mock T."/>
            <person name="Valentin K."/>
            <person name="Verret F."/>
            <person name="Berges J.A."/>
            <person name="Brownlee C."/>
            <person name="Cadoret J.P."/>
            <person name="Chiovitti A."/>
            <person name="Choi C.J."/>
            <person name="Coesel S."/>
            <person name="De Martino A."/>
            <person name="Detter J.C."/>
            <person name="Durkin C."/>
            <person name="Falciatore A."/>
            <person name="Fournet J."/>
            <person name="Haruta M."/>
            <person name="Huysman M.J."/>
            <person name="Jenkins B.D."/>
            <person name="Jiroutova K."/>
            <person name="Jorgensen R.E."/>
            <person name="Joubert Y."/>
            <person name="Kaplan A."/>
            <person name="Kroger N."/>
            <person name="Kroth P.G."/>
            <person name="La Roche J."/>
            <person name="Lindquist E."/>
            <person name="Lommer M."/>
            <person name="Martin-Jezequel V."/>
            <person name="Lopez P.J."/>
            <person name="Lucas S."/>
            <person name="Mangogna M."/>
            <person name="McGinnis K."/>
            <person name="Medlin L.K."/>
            <person name="Montsant A."/>
            <person name="Oudot-Le Secq M.P."/>
            <person name="Napoli C."/>
            <person name="Obornik M."/>
            <person name="Parker M.S."/>
            <person name="Petit J.L."/>
            <person name="Porcel B.M."/>
            <person name="Poulsen N."/>
            <person name="Robison M."/>
            <person name="Rychlewski L."/>
            <person name="Rynearson T.A."/>
            <person name="Schmutz J."/>
            <person name="Shapiro H."/>
            <person name="Siaut M."/>
            <person name="Stanley M."/>
            <person name="Sussman M.R."/>
            <person name="Taylor A.R."/>
            <person name="Vardi A."/>
            <person name="von Dassow P."/>
            <person name="Vyverman W."/>
            <person name="Willis A."/>
            <person name="Wyrwicz L.S."/>
            <person name="Rokhsar D.S."/>
            <person name="Weissenbach J."/>
            <person name="Armbrust E.V."/>
            <person name="Green B.R."/>
            <person name="Van de Peer Y."/>
            <person name="Grigoriev I.V."/>
        </authorList>
    </citation>
    <scope>NUCLEOTIDE SEQUENCE [LARGE SCALE GENOMIC DNA]</scope>
    <source>
        <strain evidence="2 3">CCAP 1055/1</strain>
    </source>
</reference>
<accession>B7GAL5</accession>